<keyword evidence="4" id="KW-1185">Reference proteome</keyword>
<sequence length="362" mass="39120">MKKRLLSVVAALVTALSLLTACGGGAASTASTGETASTASTAAENTGDKIVMKISHVSSPGSARDLACQKLAEVVEEMTDGQVECQIYPSSQLGGQRDQVEGAQFGTIECVVVPTSYLGGTVPMLTLLDTPYLLPEDPEQLFELYQSDAIKALLDTTQEKGILTLGLWQTGYKQWSANKPLLDPSEMNGLKIRVMNSPILFKQAEVLGATGITMDFGETYGALQNKAIDGQENPIDTIYDMKFHEVQTDITITNHSGLDQVVMFNKAWYDGLPANVQEAINEGVKQGARVCLDETLALIEKDTQLILDTGKTQIHELTDEQKAAWREALVPVQEFARSSQGAEGEKIYDDIVAARKEITGEV</sequence>
<dbReference type="InterPro" id="IPR038404">
    <property type="entry name" value="TRAP_DctP_sf"/>
</dbReference>
<dbReference type="NCBIfam" id="NF037995">
    <property type="entry name" value="TRAP_S1"/>
    <property type="match status" value="1"/>
</dbReference>
<dbReference type="PIRSF" id="PIRSF006470">
    <property type="entry name" value="DctB"/>
    <property type="match status" value="1"/>
</dbReference>
<evidence type="ECO:0000256" key="2">
    <source>
        <dbReference type="SAM" id="SignalP"/>
    </source>
</evidence>
<evidence type="ECO:0000313" key="3">
    <source>
        <dbReference type="EMBL" id="MEQ2519911.1"/>
    </source>
</evidence>
<dbReference type="Gene3D" id="3.40.190.170">
    <property type="entry name" value="Bacterial extracellular solute-binding protein, family 7"/>
    <property type="match status" value="1"/>
</dbReference>
<dbReference type="PANTHER" id="PTHR33376">
    <property type="match status" value="1"/>
</dbReference>
<dbReference type="PANTHER" id="PTHR33376:SF15">
    <property type="entry name" value="BLL6794 PROTEIN"/>
    <property type="match status" value="1"/>
</dbReference>
<proteinExistence type="predicted"/>
<protein>
    <submittedName>
        <fullName evidence="3">TRAP transporter substrate-binding protein</fullName>
    </submittedName>
</protein>
<comment type="caution">
    <text evidence="3">The sequence shown here is derived from an EMBL/GenBank/DDBJ whole genome shotgun (WGS) entry which is preliminary data.</text>
</comment>
<evidence type="ECO:0000313" key="4">
    <source>
        <dbReference type="Proteomes" id="UP001477672"/>
    </source>
</evidence>
<dbReference type="InterPro" id="IPR018389">
    <property type="entry name" value="DctP_fam"/>
</dbReference>
<evidence type="ECO:0000256" key="1">
    <source>
        <dbReference type="ARBA" id="ARBA00022729"/>
    </source>
</evidence>
<feature type="chain" id="PRO_5046435681" evidence="2">
    <location>
        <begin position="27"/>
        <end position="362"/>
    </location>
</feature>
<dbReference type="Proteomes" id="UP001477672">
    <property type="component" value="Unassembled WGS sequence"/>
</dbReference>
<reference evidence="3 4" key="1">
    <citation type="submission" date="2024-03" db="EMBL/GenBank/DDBJ databases">
        <title>Human intestinal bacterial collection.</title>
        <authorList>
            <person name="Pauvert C."/>
            <person name="Hitch T.C.A."/>
            <person name="Clavel T."/>
        </authorList>
    </citation>
    <scope>NUCLEOTIDE SEQUENCE [LARGE SCALE GENOMIC DNA]</scope>
    <source>
        <strain evidence="3 4">CLA-JM-H11</strain>
    </source>
</reference>
<dbReference type="InterPro" id="IPR004682">
    <property type="entry name" value="TRAP_DctP"/>
</dbReference>
<gene>
    <name evidence="3" type="ORF">WMO24_05615</name>
</gene>
<keyword evidence="1 2" id="KW-0732">Signal</keyword>
<dbReference type="RefSeq" id="WP_349215342.1">
    <property type="nucleotide sequence ID" value="NZ_JBBMFA010000074.1"/>
</dbReference>
<dbReference type="CDD" id="cd13603">
    <property type="entry name" value="PBP2_TRAP_Siap_TeaA_like"/>
    <property type="match status" value="1"/>
</dbReference>
<accession>A0ABV1GDJ8</accession>
<organism evidence="3 4">
    <name type="scientific">Ruthenibacterium intestinale</name>
    <dbReference type="NCBI Taxonomy" id="3133163"/>
    <lineage>
        <taxon>Bacteria</taxon>
        <taxon>Bacillati</taxon>
        <taxon>Bacillota</taxon>
        <taxon>Clostridia</taxon>
        <taxon>Eubacteriales</taxon>
        <taxon>Oscillospiraceae</taxon>
        <taxon>Ruthenibacterium</taxon>
    </lineage>
</organism>
<feature type="signal peptide" evidence="2">
    <location>
        <begin position="1"/>
        <end position="26"/>
    </location>
</feature>
<name>A0ABV1GDJ8_9FIRM</name>
<dbReference type="EMBL" id="JBBMFA010000074">
    <property type="protein sequence ID" value="MEQ2519911.1"/>
    <property type="molecule type" value="Genomic_DNA"/>
</dbReference>
<dbReference type="Pfam" id="PF03480">
    <property type="entry name" value="DctP"/>
    <property type="match status" value="1"/>
</dbReference>
<dbReference type="PROSITE" id="PS51257">
    <property type="entry name" value="PROKAR_LIPOPROTEIN"/>
    <property type="match status" value="1"/>
</dbReference>
<dbReference type="NCBIfam" id="TIGR00787">
    <property type="entry name" value="dctP"/>
    <property type="match status" value="1"/>
</dbReference>